<keyword evidence="3" id="KW-1185">Reference proteome</keyword>
<evidence type="ECO:0000313" key="3">
    <source>
        <dbReference type="Proteomes" id="UP000734343"/>
    </source>
</evidence>
<feature type="chain" id="PRO_5046504127" description="Type 1 fimbrial protein" evidence="1">
    <location>
        <begin position="24"/>
        <end position="103"/>
    </location>
</feature>
<dbReference type="RefSeq" id="WP_217174964.1">
    <property type="nucleotide sequence ID" value="NZ_CP126169.1"/>
</dbReference>
<dbReference type="EMBL" id="JAFMOW010000068">
    <property type="protein sequence ID" value="MBU9857939.1"/>
    <property type="molecule type" value="Genomic_DNA"/>
</dbReference>
<name>A0ABS6M0S8_9GAMM</name>
<evidence type="ECO:0000256" key="1">
    <source>
        <dbReference type="SAM" id="SignalP"/>
    </source>
</evidence>
<evidence type="ECO:0000313" key="2">
    <source>
        <dbReference type="EMBL" id="MBU9857939.1"/>
    </source>
</evidence>
<reference evidence="2 3" key="1">
    <citation type="submission" date="2021-03" db="EMBL/GenBank/DDBJ databases">
        <title>Five novel Rahnella species.</title>
        <authorList>
            <person name="Brady C."/>
            <person name="Asselin J."/>
            <person name="Beer S."/>
            <person name="Bruberg M.B."/>
            <person name="Crampton B."/>
            <person name="Venter S."/>
            <person name="Arnold D."/>
            <person name="Denman S."/>
        </authorList>
    </citation>
    <scope>NUCLEOTIDE SEQUENCE [LARGE SCALE GENOMIC DNA]</scope>
    <source>
        <strain evidence="2 3">H11b</strain>
    </source>
</reference>
<keyword evidence="1" id="KW-0732">Signal</keyword>
<comment type="caution">
    <text evidence="2">The sequence shown here is derived from an EMBL/GenBank/DDBJ whole genome shotgun (WGS) entry which is preliminary data.</text>
</comment>
<protein>
    <recommendedName>
        <fullName evidence="4">Type 1 fimbrial protein</fullName>
    </recommendedName>
</protein>
<evidence type="ECO:0008006" key="4">
    <source>
        <dbReference type="Google" id="ProtNLM"/>
    </source>
</evidence>
<sequence>MNRMTCLLFLGIMASGTIQFANASATGGIIHFTGSIVEGGCNFRAASNKVISDCDRGGKQVTQAHTLNVQTPSSYALPLSLGQVTTKHINNDPHLAVVTVSYN</sequence>
<accession>A0ABS6M0S8</accession>
<gene>
    <name evidence="2" type="ORF">J1778_21940</name>
</gene>
<dbReference type="Proteomes" id="UP000734343">
    <property type="component" value="Unassembled WGS sequence"/>
</dbReference>
<organism evidence="2 3">
    <name type="scientific">Rahnella bonaserana</name>
    <dbReference type="NCBI Taxonomy" id="2816248"/>
    <lineage>
        <taxon>Bacteria</taxon>
        <taxon>Pseudomonadati</taxon>
        <taxon>Pseudomonadota</taxon>
        <taxon>Gammaproteobacteria</taxon>
        <taxon>Enterobacterales</taxon>
        <taxon>Yersiniaceae</taxon>
        <taxon>Rahnella</taxon>
    </lineage>
</organism>
<proteinExistence type="predicted"/>
<feature type="signal peptide" evidence="1">
    <location>
        <begin position="1"/>
        <end position="23"/>
    </location>
</feature>